<keyword evidence="8" id="KW-1185">Reference proteome</keyword>
<dbReference type="InterPro" id="IPR013083">
    <property type="entry name" value="Znf_RING/FYVE/PHD"/>
</dbReference>
<keyword evidence="3" id="KW-0862">Zinc</keyword>
<evidence type="ECO:0000256" key="1">
    <source>
        <dbReference type="ARBA" id="ARBA00022723"/>
    </source>
</evidence>
<accession>A0A2R6RUV3</accession>
<dbReference type="InParanoid" id="A0A2R6RUV3"/>
<dbReference type="EMBL" id="NKQK01000003">
    <property type="protein sequence ID" value="PSS33810.1"/>
    <property type="molecule type" value="Genomic_DNA"/>
</dbReference>
<feature type="domain" description="RING-type" evidence="6">
    <location>
        <begin position="21"/>
        <end position="62"/>
    </location>
</feature>
<evidence type="ECO:0000259" key="6">
    <source>
        <dbReference type="PROSITE" id="PS50089"/>
    </source>
</evidence>
<feature type="region of interest" description="Disordered" evidence="5">
    <location>
        <begin position="94"/>
        <end position="165"/>
    </location>
</feature>
<dbReference type="InterPro" id="IPR001841">
    <property type="entry name" value="Znf_RING"/>
</dbReference>
<dbReference type="Gramene" id="PSS33810">
    <property type="protein sequence ID" value="PSS33810"/>
    <property type="gene ID" value="CEY00_Acc04209"/>
</dbReference>
<evidence type="ECO:0000256" key="2">
    <source>
        <dbReference type="ARBA" id="ARBA00022771"/>
    </source>
</evidence>
<dbReference type="Gene3D" id="3.30.40.10">
    <property type="entry name" value="Zinc/RING finger domain, C3HC4 (zinc finger)"/>
    <property type="match status" value="1"/>
</dbReference>
<comment type="caution">
    <text evidence="7">The sequence shown here is derived from an EMBL/GenBank/DDBJ whole genome shotgun (WGS) entry which is preliminary data.</text>
</comment>
<proteinExistence type="predicted"/>
<gene>
    <name evidence="7" type="ORF">CEY00_Acc04209</name>
</gene>
<dbReference type="PANTHER" id="PTHR46293">
    <property type="entry name" value="E3 UBIQUITIN PROTEIN LIGASE DRIP1"/>
    <property type="match status" value="1"/>
</dbReference>
<protein>
    <submittedName>
        <fullName evidence="7">E3 ubiquitin protein like</fullName>
    </submittedName>
</protein>
<reference evidence="7 8" key="1">
    <citation type="submission" date="2017-07" db="EMBL/GenBank/DDBJ databases">
        <title>An improved, manually edited Actinidia chinensis var. chinensis (kiwifruit) genome highlights the challenges associated with draft genomes and gene prediction in plants.</title>
        <authorList>
            <person name="Pilkington S."/>
            <person name="Crowhurst R."/>
            <person name="Hilario E."/>
            <person name="Nardozza S."/>
            <person name="Fraser L."/>
            <person name="Peng Y."/>
            <person name="Gunaseelan K."/>
            <person name="Simpson R."/>
            <person name="Tahir J."/>
            <person name="Deroles S."/>
            <person name="Templeton K."/>
            <person name="Luo Z."/>
            <person name="Davy M."/>
            <person name="Cheng C."/>
            <person name="Mcneilage M."/>
            <person name="Scaglione D."/>
            <person name="Liu Y."/>
            <person name="Zhang Q."/>
            <person name="Datson P."/>
            <person name="De Silva N."/>
            <person name="Gardiner S."/>
            <person name="Bassett H."/>
            <person name="Chagne D."/>
            <person name="Mccallum J."/>
            <person name="Dzierzon H."/>
            <person name="Deng C."/>
            <person name="Wang Y.-Y."/>
            <person name="Barron N."/>
            <person name="Manako K."/>
            <person name="Bowen J."/>
            <person name="Foster T."/>
            <person name="Erridge Z."/>
            <person name="Tiffin H."/>
            <person name="Waite C."/>
            <person name="Davies K."/>
            <person name="Grierson E."/>
            <person name="Laing W."/>
            <person name="Kirk R."/>
            <person name="Chen X."/>
            <person name="Wood M."/>
            <person name="Montefiori M."/>
            <person name="Brummell D."/>
            <person name="Schwinn K."/>
            <person name="Catanach A."/>
            <person name="Fullerton C."/>
            <person name="Li D."/>
            <person name="Meiyalaghan S."/>
            <person name="Nieuwenhuizen N."/>
            <person name="Read N."/>
            <person name="Prakash R."/>
            <person name="Hunter D."/>
            <person name="Zhang H."/>
            <person name="Mckenzie M."/>
            <person name="Knabel M."/>
            <person name="Harris A."/>
            <person name="Allan A."/>
            <person name="Chen A."/>
            <person name="Janssen B."/>
            <person name="Plunkett B."/>
            <person name="Dwamena C."/>
            <person name="Voogd C."/>
            <person name="Leif D."/>
            <person name="Lafferty D."/>
            <person name="Souleyre E."/>
            <person name="Varkonyi-Gasic E."/>
            <person name="Gambi F."/>
            <person name="Hanley J."/>
            <person name="Yao J.-L."/>
            <person name="Cheung J."/>
            <person name="David K."/>
            <person name="Warren B."/>
            <person name="Marsh K."/>
            <person name="Snowden K."/>
            <person name="Lin-Wang K."/>
            <person name="Brian L."/>
            <person name="Martinez-Sanchez M."/>
            <person name="Wang M."/>
            <person name="Ileperuma N."/>
            <person name="Macnee N."/>
            <person name="Campin R."/>
            <person name="Mcatee P."/>
            <person name="Drummond R."/>
            <person name="Espley R."/>
            <person name="Ireland H."/>
            <person name="Wu R."/>
            <person name="Atkinson R."/>
            <person name="Karunairetnam S."/>
            <person name="Bulley S."/>
            <person name="Chunkath S."/>
            <person name="Hanley Z."/>
            <person name="Storey R."/>
            <person name="Thrimawithana A."/>
            <person name="Thomson S."/>
            <person name="David C."/>
            <person name="Testolin R."/>
        </authorList>
    </citation>
    <scope>NUCLEOTIDE SEQUENCE [LARGE SCALE GENOMIC DNA]</scope>
    <source>
        <strain evidence="8">cv. Red5</strain>
        <tissue evidence="7">Young leaf</tissue>
    </source>
</reference>
<dbReference type="Proteomes" id="UP000241394">
    <property type="component" value="Chromosome LG3"/>
</dbReference>
<dbReference type="InterPro" id="IPR017907">
    <property type="entry name" value="Znf_RING_CS"/>
</dbReference>
<evidence type="ECO:0000256" key="5">
    <source>
        <dbReference type="SAM" id="MobiDB-lite"/>
    </source>
</evidence>
<dbReference type="PROSITE" id="PS00518">
    <property type="entry name" value="ZF_RING_1"/>
    <property type="match status" value="1"/>
</dbReference>
<feature type="region of interest" description="Disordered" evidence="5">
    <location>
        <begin position="278"/>
        <end position="326"/>
    </location>
</feature>
<dbReference type="AlphaFoldDB" id="A0A2R6RUV3"/>
<dbReference type="GO" id="GO:0004842">
    <property type="term" value="F:ubiquitin-protein transferase activity"/>
    <property type="evidence" value="ECO:0007669"/>
    <property type="project" value="InterPro"/>
</dbReference>
<evidence type="ECO:0000256" key="3">
    <source>
        <dbReference type="ARBA" id="ARBA00022833"/>
    </source>
</evidence>
<dbReference type="PANTHER" id="PTHR46293:SF16">
    <property type="entry name" value="E3 UBIQUITIN PROTEIN LIGASE DRIP1"/>
    <property type="match status" value="1"/>
</dbReference>
<sequence>MTSSKQVVAIKSERIAACMTCPICHKLFKNATTISECLHTFCRKCIHDLITKEDLDCCPVCNVYLGCSPLDKLRADHSLQDIRAAIFGALGRREPKKAEAGPSNPLPATIEPKELPEAEPSVPLPSRRKERSLSSLVSPPKASSQTVFNGRRKSEPRRFPVSRGSALSIEEPVTREENCPKSSSPHLTLSKIAQIKKQNLFSGELSSQNVPRKAAEVRSEPLEAMTDLWKPLNCLVEAAGITKSSKSTMQVPMTKSTPTSIYKDKTSLNYKTKFKERANKHKLHDDGVGSNPMASISINPKTQGDQQKGAIDLESSSAAPQPQPQPVINAATGRVRPIWLSLIASDSQEGNAPLPQIPSYYLMNPDLPVSSIQKYIVQKLDLDSETEVEITLQGQPLLPTLQLGKLVDLWLKGAPKSERIDATAGNSAENCVMVLRYGRKAQPF</sequence>
<feature type="compositionally biased region" description="Basic and acidic residues" evidence="5">
    <location>
        <begin position="278"/>
        <end position="287"/>
    </location>
</feature>
<dbReference type="OrthoDB" id="1305878at2759"/>
<dbReference type="CDD" id="cd16525">
    <property type="entry name" value="RING-HC_PCGF"/>
    <property type="match status" value="1"/>
</dbReference>
<evidence type="ECO:0000256" key="4">
    <source>
        <dbReference type="PROSITE-ProRule" id="PRU00175"/>
    </source>
</evidence>
<name>A0A2R6RUV3_ACTCC</name>
<dbReference type="SMART" id="SM00184">
    <property type="entry name" value="RING"/>
    <property type="match status" value="1"/>
</dbReference>
<organism evidence="7 8">
    <name type="scientific">Actinidia chinensis var. chinensis</name>
    <name type="common">Chinese soft-hair kiwi</name>
    <dbReference type="NCBI Taxonomy" id="1590841"/>
    <lineage>
        <taxon>Eukaryota</taxon>
        <taxon>Viridiplantae</taxon>
        <taxon>Streptophyta</taxon>
        <taxon>Embryophyta</taxon>
        <taxon>Tracheophyta</taxon>
        <taxon>Spermatophyta</taxon>
        <taxon>Magnoliopsida</taxon>
        <taxon>eudicotyledons</taxon>
        <taxon>Gunneridae</taxon>
        <taxon>Pentapetalae</taxon>
        <taxon>asterids</taxon>
        <taxon>Ericales</taxon>
        <taxon>Actinidiaceae</taxon>
        <taxon>Actinidia</taxon>
    </lineage>
</organism>
<dbReference type="SUPFAM" id="SSF57850">
    <property type="entry name" value="RING/U-box"/>
    <property type="match status" value="1"/>
</dbReference>
<dbReference type="STRING" id="1590841.A0A2R6RUV3"/>
<dbReference type="InterPro" id="IPR044807">
    <property type="entry name" value="DRIP1-like"/>
</dbReference>
<dbReference type="Pfam" id="PF13923">
    <property type="entry name" value="zf-C3HC4_2"/>
    <property type="match status" value="1"/>
</dbReference>
<keyword evidence="1" id="KW-0479">Metal-binding</keyword>
<feature type="compositionally biased region" description="Polar residues" evidence="5">
    <location>
        <begin position="292"/>
        <end position="306"/>
    </location>
</feature>
<reference evidence="8" key="2">
    <citation type="journal article" date="2018" name="BMC Genomics">
        <title>A manually annotated Actinidia chinensis var. chinensis (kiwifruit) genome highlights the challenges associated with draft genomes and gene prediction in plants.</title>
        <authorList>
            <person name="Pilkington S.M."/>
            <person name="Crowhurst R."/>
            <person name="Hilario E."/>
            <person name="Nardozza S."/>
            <person name="Fraser L."/>
            <person name="Peng Y."/>
            <person name="Gunaseelan K."/>
            <person name="Simpson R."/>
            <person name="Tahir J."/>
            <person name="Deroles S.C."/>
            <person name="Templeton K."/>
            <person name="Luo Z."/>
            <person name="Davy M."/>
            <person name="Cheng C."/>
            <person name="McNeilage M."/>
            <person name="Scaglione D."/>
            <person name="Liu Y."/>
            <person name="Zhang Q."/>
            <person name="Datson P."/>
            <person name="De Silva N."/>
            <person name="Gardiner S.E."/>
            <person name="Bassett H."/>
            <person name="Chagne D."/>
            <person name="McCallum J."/>
            <person name="Dzierzon H."/>
            <person name="Deng C."/>
            <person name="Wang Y.Y."/>
            <person name="Barron L."/>
            <person name="Manako K."/>
            <person name="Bowen J."/>
            <person name="Foster T.M."/>
            <person name="Erridge Z.A."/>
            <person name="Tiffin H."/>
            <person name="Waite C.N."/>
            <person name="Davies K.M."/>
            <person name="Grierson E.P."/>
            <person name="Laing W.A."/>
            <person name="Kirk R."/>
            <person name="Chen X."/>
            <person name="Wood M."/>
            <person name="Montefiori M."/>
            <person name="Brummell D.A."/>
            <person name="Schwinn K.E."/>
            <person name="Catanach A."/>
            <person name="Fullerton C."/>
            <person name="Li D."/>
            <person name="Meiyalaghan S."/>
            <person name="Nieuwenhuizen N."/>
            <person name="Read N."/>
            <person name="Prakash R."/>
            <person name="Hunter D."/>
            <person name="Zhang H."/>
            <person name="McKenzie M."/>
            <person name="Knabel M."/>
            <person name="Harris A."/>
            <person name="Allan A.C."/>
            <person name="Gleave A."/>
            <person name="Chen A."/>
            <person name="Janssen B.J."/>
            <person name="Plunkett B."/>
            <person name="Ampomah-Dwamena C."/>
            <person name="Voogd C."/>
            <person name="Leif D."/>
            <person name="Lafferty D."/>
            <person name="Souleyre E.J.F."/>
            <person name="Varkonyi-Gasic E."/>
            <person name="Gambi F."/>
            <person name="Hanley J."/>
            <person name="Yao J.L."/>
            <person name="Cheung J."/>
            <person name="David K.M."/>
            <person name="Warren B."/>
            <person name="Marsh K."/>
            <person name="Snowden K.C."/>
            <person name="Lin-Wang K."/>
            <person name="Brian L."/>
            <person name="Martinez-Sanchez M."/>
            <person name="Wang M."/>
            <person name="Ileperuma N."/>
            <person name="Macnee N."/>
            <person name="Campin R."/>
            <person name="McAtee P."/>
            <person name="Drummond R.S.M."/>
            <person name="Espley R.V."/>
            <person name="Ireland H.S."/>
            <person name="Wu R."/>
            <person name="Atkinson R.G."/>
            <person name="Karunairetnam S."/>
            <person name="Bulley S."/>
            <person name="Chunkath S."/>
            <person name="Hanley Z."/>
            <person name="Storey R."/>
            <person name="Thrimawithana A.H."/>
            <person name="Thomson S."/>
            <person name="David C."/>
            <person name="Testolin R."/>
            <person name="Huang H."/>
            <person name="Hellens R.P."/>
            <person name="Schaffer R.J."/>
        </authorList>
    </citation>
    <scope>NUCLEOTIDE SEQUENCE [LARGE SCALE GENOMIC DNA]</scope>
    <source>
        <strain evidence="8">cv. Red5</strain>
    </source>
</reference>
<dbReference type="PROSITE" id="PS50089">
    <property type="entry name" value="ZF_RING_2"/>
    <property type="match status" value="1"/>
</dbReference>
<dbReference type="OMA" id="FTNICAH"/>
<keyword evidence="2 4" id="KW-0863">Zinc-finger</keyword>
<evidence type="ECO:0000313" key="7">
    <source>
        <dbReference type="EMBL" id="PSS33810.1"/>
    </source>
</evidence>
<dbReference type="GO" id="GO:0008270">
    <property type="term" value="F:zinc ion binding"/>
    <property type="evidence" value="ECO:0007669"/>
    <property type="project" value="UniProtKB-KW"/>
</dbReference>
<feature type="compositionally biased region" description="Polar residues" evidence="5">
    <location>
        <begin position="133"/>
        <end position="148"/>
    </location>
</feature>
<evidence type="ECO:0000313" key="8">
    <source>
        <dbReference type="Proteomes" id="UP000241394"/>
    </source>
</evidence>